<dbReference type="GO" id="GO:0003924">
    <property type="term" value="F:GTPase activity"/>
    <property type="evidence" value="ECO:0007669"/>
    <property type="project" value="InterPro"/>
</dbReference>
<dbReference type="NCBIfam" id="TIGR02034">
    <property type="entry name" value="CysN"/>
    <property type="match status" value="1"/>
</dbReference>
<dbReference type="Pfam" id="PF22594">
    <property type="entry name" value="GTP-eEF1A_C"/>
    <property type="match status" value="1"/>
</dbReference>
<dbReference type="PANTHER" id="PTHR23115">
    <property type="entry name" value="TRANSLATION FACTOR"/>
    <property type="match status" value="1"/>
</dbReference>
<dbReference type="InterPro" id="IPR031157">
    <property type="entry name" value="G_TR_CS"/>
</dbReference>
<dbReference type="InterPro" id="IPR009001">
    <property type="entry name" value="Transl_elong_EF1A/Init_IF2_C"/>
</dbReference>
<dbReference type="KEGG" id="sgy:Sgly_0507"/>
<dbReference type="RefSeq" id="WP_013623743.1">
    <property type="nucleotide sequence ID" value="NC_015172.1"/>
</dbReference>
<dbReference type="PROSITE" id="PS51722">
    <property type="entry name" value="G_TR_2"/>
    <property type="match status" value="1"/>
</dbReference>
<dbReference type="Pfam" id="PF00009">
    <property type="entry name" value="GTP_EFTU"/>
    <property type="match status" value="1"/>
</dbReference>
<keyword evidence="9" id="KW-0418">Kinase</keyword>
<keyword evidence="5" id="KW-0067">ATP-binding</keyword>
<dbReference type="CDD" id="cd03695">
    <property type="entry name" value="CysN_NodQ_II"/>
    <property type="match status" value="1"/>
</dbReference>
<reference evidence="10" key="2">
    <citation type="submission" date="2011-02" db="EMBL/GenBank/DDBJ databases">
        <title>The complete genome of Syntrophobotulus glycolicus DSM 8271.</title>
        <authorList>
            <person name="Lucas S."/>
            <person name="Copeland A."/>
            <person name="Lapidus A."/>
            <person name="Bruce D."/>
            <person name="Goodwin L."/>
            <person name="Pitluck S."/>
            <person name="Kyrpides N."/>
            <person name="Mavromatis K."/>
            <person name="Pagani I."/>
            <person name="Ivanova N."/>
            <person name="Mikhailova N."/>
            <person name="Chertkov O."/>
            <person name="Held B."/>
            <person name="Detter J.C."/>
            <person name="Tapia R."/>
            <person name="Han C."/>
            <person name="Land M."/>
            <person name="Hauser L."/>
            <person name="Markowitz V."/>
            <person name="Cheng J.-F."/>
            <person name="Hugenholtz P."/>
            <person name="Woyke T."/>
            <person name="Wu D."/>
            <person name="Spring S."/>
            <person name="Schroeder M."/>
            <person name="Brambilla E."/>
            <person name="Klenk H.-P."/>
            <person name="Eisen J.A."/>
        </authorList>
    </citation>
    <scope>NUCLEOTIDE SEQUENCE [LARGE SCALE GENOMIC DNA]</scope>
    <source>
        <strain evidence="10">DSM 8271 / FlGlyR</strain>
    </source>
</reference>
<dbReference type="Gene3D" id="2.40.30.10">
    <property type="entry name" value="Translation factors"/>
    <property type="match status" value="2"/>
</dbReference>
<feature type="domain" description="Tr-type G" evidence="8">
    <location>
        <begin position="4"/>
        <end position="217"/>
    </location>
</feature>
<keyword evidence="6" id="KW-0342">GTP-binding</keyword>
<evidence type="ECO:0000256" key="1">
    <source>
        <dbReference type="ARBA" id="ARBA00012391"/>
    </source>
</evidence>
<dbReference type="InterPro" id="IPR011779">
    <property type="entry name" value="SO4_adenylTrfase_lsu"/>
</dbReference>
<evidence type="ECO:0000256" key="2">
    <source>
        <dbReference type="ARBA" id="ARBA00022679"/>
    </source>
</evidence>
<evidence type="ECO:0000256" key="6">
    <source>
        <dbReference type="ARBA" id="ARBA00023134"/>
    </source>
</evidence>
<dbReference type="InterPro" id="IPR044138">
    <property type="entry name" value="CysN_II"/>
</dbReference>
<dbReference type="OrthoDB" id="9804504at2"/>
<feature type="coiled-coil region" evidence="7">
    <location>
        <begin position="348"/>
        <end position="375"/>
    </location>
</feature>
<keyword evidence="4" id="KW-0547">Nucleotide-binding</keyword>
<evidence type="ECO:0000259" key="8">
    <source>
        <dbReference type="PROSITE" id="PS51722"/>
    </source>
</evidence>
<dbReference type="PROSITE" id="PS00301">
    <property type="entry name" value="G_TR_1"/>
    <property type="match status" value="1"/>
</dbReference>
<dbReference type="GO" id="GO:0016301">
    <property type="term" value="F:kinase activity"/>
    <property type="evidence" value="ECO:0007669"/>
    <property type="project" value="UniProtKB-KW"/>
</dbReference>
<dbReference type="HOGENOM" id="CLU_007265_5_3_9"/>
<dbReference type="eggNOG" id="COG2895">
    <property type="taxonomic scope" value="Bacteria"/>
</dbReference>
<reference evidence="9 10" key="1">
    <citation type="journal article" date="2011" name="Stand. Genomic Sci.">
        <title>Complete genome sequence of Syntrophobotulus glycolicus type strain (FlGlyR).</title>
        <authorList>
            <person name="Han C."/>
            <person name="Mwirichia R."/>
            <person name="Chertkov O."/>
            <person name="Held B."/>
            <person name="Lapidus A."/>
            <person name="Nolan M."/>
            <person name="Lucas S."/>
            <person name="Hammon N."/>
            <person name="Deshpande S."/>
            <person name="Cheng J.F."/>
            <person name="Tapia R."/>
            <person name="Goodwin L."/>
            <person name="Pitluck S."/>
            <person name="Huntemann M."/>
            <person name="Liolios K."/>
            <person name="Ivanova N."/>
            <person name="Pagani I."/>
            <person name="Mavromatis K."/>
            <person name="Ovchinikova G."/>
            <person name="Pati A."/>
            <person name="Chen A."/>
            <person name="Palaniappan K."/>
            <person name="Land M."/>
            <person name="Hauser L."/>
            <person name="Brambilla E.M."/>
            <person name="Rohde M."/>
            <person name="Spring S."/>
            <person name="Sikorski J."/>
            <person name="Goker M."/>
            <person name="Woyke T."/>
            <person name="Bristow J."/>
            <person name="Eisen J.A."/>
            <person name="Markowitz V."/>
            <person name="Hugenholtz P."/>
            <person name="Kyrpides N.C."/>
            <person name="Klenk H.P."/>
            <person name="Detter J.C."/>
        </authorList>
    </citation>
    <scope>NUCLEOTIDE SEQUENCE [LARGE SCALE GENOMIC DNA]</scope>
    <source>
        <strain evidence="10">DSM 8271 / FlGlyR</strain>
    </source>
</reference>
<protein>
    <recommendedName>
        <fullName evidence="1">sulfate adenylyltransferase</fullName>
        <ecNumber evidence="1">2.7.7.4</ecNumber>
    </recommendedName>
</protein>
<evidence type="ECO:0000256" key="7">
    <source>
        <dbReference type="SAM" id="Coils"/>
    </source>
</evidence>
<dbReference type="InterPro" id="IPR009000">
    <property type="entry name" value="Transl_B-barrel_sf"/>
</dbReference>
<organism evidence="9 10">
    <name type="scientific">Syntrophobotulus glycolicus (strain DSM 8271 / FlGlyR)</name>
    <dbReference type="NCBI Taxonomy" id="645991"/>
    <lineage>
        <taxon>Bacteria</taxon>
        <taxon>Bacillati</taxon>
        <taxon>Bacillota</taxon>
        <taxon>Clostridia</taxon>
        <taxon>Eubacteriales</taxon>
        <taxon>Desulfitobacteriaceae</taxon>
        <taxon>Syntrophobotulus</taxon>
    </lineage>
</organism>
<dbReference type="PRINTS" id="PR00315">
    <property type="entry name" value="ELONGATNFCT"/>
</dbReference>
<name>F0SYS1_SYNGF</name>
<gene>
    <name evidence="9" type="ordered locus">Sgly_0507</name>
</gene>
<proteinExistence type="predicted"/>
<dbReference type="SUPFAM" id="SSF50465">
    <property type="entry name" value="EF-Tu/eEF-1alpha/eIF2-gamma C-terminal domain"/>
    <property type="match status" value="1"/>
</dbReference>
<dbReference type="GO" id="GO:0005525">
    <property type="term" value="F:GTP binding"/>
    <property type="evidence" value="ECO:0007669"/>
    <property type="project" value="UniProtKB-KW"/>
</dbReference>
<dbReference type="EMBL" id="CP002547">
    <property type="protein sequence ID" value="ADY54872.1"/>
    <property type="molecule type" value="Genomic_DNA"/>
</dbReference>
<dbReference type="GO" id="GO:0005524">
    <property type="term" value="F:ATP binding"/>
    <property type="evidence" value="ECO:0007669"/>
    <property type="project" value="UniProtKB-KW"/>
</dbReference>
<dbReference type="InterPro" id="IPR000795">
    <property type="entry name" value="T_Tr_GTP-bd_dom"/>
</dbReference>
<dbReference type="Proteomes" id="UP000007488">
    <property type="component" value="Chromosome"/>
</dbReference>
<dbReference type="CDD" id="cd04166">
    <property type="entry name" value="CysN_ATPS"/>
    <property type="match status" value="1"/>
</dbReference>
<accession>F0SYS1</accession>
<dbReference type="Gene3D" id="3.40.50.300">
    <property type="entry name" value="P-loop containing nucleotide triphosphate hydrolases"/>
    <property type="match status" value="2"/>
</dbReference>
<evidence type="ECO:0000256" key="4">
    <source>
        <dbReference type="ARBA" id="ARBA00022741"/>
    </source>
</evidence>
<evidence type="ECO:0000256" key="5">
    <source>
        <dbReference type="ARBA" id="ARBA00022840"/>
    </source>
</evidence>
<dbReference type="GO" id="GO:0004781">
    <property type="term" value="F:sulfate adenylyltransferase (ATP) activity"/>
    <property type="evidence" value="ECO:0007669"/>
    <property type="project" value="UniProtKB-EC"/>
</dbReference>
<dbReference type="STRING" id="645991.Sgly_0507"/>
<dbReference type="eggNOG" id="COG0529">
    <property type="taxonomic scope" value="Bacteria"/>
</dbReference>
<evidence type="ECO:0000313" key="10">
    <source>
        <dbReference type="Proteomes" id="UP000007488"/>
    </source>
</evidence>
<dbReference type="InterPro" id="IPR005225">
    <property type="entry name" value="Small_GTP-bd"/>
</dbReference>
<keyword evidence="7" id="KW-0175">Coiled coil</keyword>
<dbReference type="InterPro" id="IPR041757">
    <property type="entry name" value="CysN_GTP-bd"/>
</dbReference>
<dbReference type="SUPFAM" id="SSF52540">
    <property type="entry name" value="P-loop containing nucleoside triphosphate hydrolases"/>
    <property type="match status" value="1"/>
</dbReference>
<dbReference type="InterPro" id="IPR059117">
    <property type="entry name" value="APS_kinase_dom"/>
</dbReference>
<evidence type="ECO:0000256" key="3">
    <source>
        <dbReference type="ARBA" id="ARBA00022695"/>
    </source>
</evidence>
<dbReference type="InterPro" id="IPR050100">
    <property type="entry name" value="TRAFAC_GTPase_members"/>
</dbReference>
<dbReference type="GO" id="GO:0006790">
    <property type="term" value="P:sulfur compound metabolic process"/>
    <property type="evidence" value="ECO:0007669"/>
    <property type="project" value="InterPro"/>
</dbReference>
<dbReference type="SUPFAM" id="SSF50447">
    <property type="entry name" value="Translation proteins"/>
    <property type="match status" value="1"/>
</dbReference>
<keyword evidence="10" id="KW-1185">Reference proteome</keyword>
<dbReference type="NCBIfam" id="TIGR00231">
    <property type="entry name" value="small_GTP"/>
    <property type="match status" value="1"/>
</dbReference>
<dbReference type="InterPro" id="IPR027417">
    <property type="entry name" value="P-loop_NTPase"/>
</dbReference>
<dbReference type="AlphaFoldDB" id="F0SYS1"/>
<dbReference type="Pfam" id="PF01583">
    <property type="entry name" value="APS_kinase"/>
    <property type="match status" value="1"/>
</dbReference>
<evidence type="ECO:0000313" key="9">
    <source>
        <dbReference type="EMBL" id="ADY54872.1"/>
    </source>
</evidence>
<sequence>METKEQMNIVIVGHVDHGKSTVIGRLLADTGSLPEGKLEAVKEYCRKNSRPFEYAFLLDALKDEQAQGITIDTARCFFKTNKRDYIIIDAPGHIEFLKNMVTGASRAEAVLLVIDAKEGIQENSKRHGHIVSMLGIHQAVVLVNKMDLVHFDQGVFEKITGEFTEFLHKVNIKPVNFIPLSAFNGDNIAVRSEHTPWYGGPTVLEQLDQFANKKENQELPFRMPVQDIYKFTEQGDDRRIVAGTVLSGKIRTGDEVIFLPSKKRSIIKSIEGFHVAPRTTAYADQAIGLTLETQIYIKPGELLVKAEESQPVLSSRFRANIFWVGKAPLIKNKNYKLKIGTMRIGVKLVEILNIIDAAELNIDRFKDQVERHDVAECILETVKPIAFDPISELELTGRFVIVDNYEISGGGIILAGVSDSGHTLLEHVRDREFLWEKGLISSQRRKEAYGHKSKFIVITSGSEGSEKVIQDIGKDLEQELFNRRYKTYYLGVASLLHGLGAEAKDEYEGREEHIRQIGELARIFTDSGQIFITSVFNLDDYEAEKLKVLNRPNDILIINIGETPFDSFRPDAKINPEGAVKAVCALLQQHEIILDYYI</sequence>
<keyword evidence="3 9" id="KW-0548">Nucleotidyltransferase</keyword>
<dbReference type="InterPro" id="IPR054696">
    <property type="entry name" value="GTP-eEF1A_C"/>
</dbReference>
<keyword evidence="2 9" id="KW-0808">Transferase</keyword>
<dbReference type="EC" id="2.7.7.4" evidence="1"/>